<dbReference type="RefSeq" id="WP_208850425.1">
    <property type="nucleotide sequence ID" value="NZ_JAGGDJ010000040.1"/>
</dbReference>
<feature type="domain" description="Microcin J25-processing protein McjB C-terminal" evidence="1">
    <location>
        <begin position="25"/>
        <end position="139"/>
    </location>
</feature>
<dbReference type="NCBIfam" id="NF033537">
    <property type="entry name" value="lasso_biosyn_B2"/>
    <property type="match status" value="1"/>
</dbReference>
<evidence type="ECO:0000313" key="3">
    <source>
        <dbReference type="Proteomes" id="UP000670947"/>
    </source>
</evidence>
<accession>A0ABS3WHI6</accession>
<reference evidence="2 3" key="1">
    <citation type="submission" date="2021-03" db="EMBL/GenBank/DDBJ databases">
        <title>Paenibacillus artemisicola MWE-103 whole genome sequence.</title>
        <authorList>
            <person name="Ham Y.J."/>
        </authorList>
    </citation>
    <scope>NUCLEOTIDE SEQUENCE [LARGE SCALE GENOMIC DNA]</scope>
    <source>
        <strain evidence="2 3">MWE-103</strain>
    </source>
</reference>
<gene>
    <name evidence="2" type="ORF">I8J29_26755</name>
</gene>
<dbReference type="InterPro" id="IPR032708">
    <property type="entry name" value="McjB_C"/>
</dbReference>
<dbReference type="InterPro" id="IPR053521">
    <property type="entry name" value="McjB-like"/>
</dbReference>
<dbReference type="Proteomes" id="UP000670947">
    <property type="component" value="Unassembled WGS sequence"/>
</dbReference>
<sequence>MLNKLKAFAAWPLKRKWLYAEAFLCLGWARILKLLPFANIAPKLGLRMFETPFEHAADEKMVKSVSQAVRTMSRYTWWESMCLVQAIAASKMLERRGVSSTLYLGTGKDPSGRMIAHAWLRSGKIYLTGYEQMQHFTVVALFGNTVK</sequence>
<protein>
    <submittedName>
        <fullName evidence="2">Lasso peptide biosynthesis B2 protein</fullName>
    </submittedName>
</protein>
<evidence type="ECO:0000313" key="2">
    <source>
        <dbReference type="EMBL" id="MBO7747796.1"/>
    </source>
</evidence>
<dbReference type="EMBL" id="JAGGDJ010000040">
    <property type="protein sequence ID" value="MBO7747796.1"/>
    <property type="molecule type" value="Genomic_DNA"/>
</dbReference>
<organism evidence="2 3">
    <name type="scientific">Paenibacillus artemisiicola</name>
    <dbReference type="NCBI Taxonomy" id="1172618"/>
    <lineage>
        <taxon>Bacteria</taxon>
        <taxon>Bacillati</taxon>
        <taxon>Bacillota</taxon>
        <taxon>Bacilli</taxon>
        <taxon>Bacillales</taxon>
        <taxon>Paenibacillaceae</taxon>
        <taxon>Paenibacillus</taxon>
    </lineage>
</organism>
<name>A0ABS3WHI6_9BACL</name>
<keyword evidence="3" id="KW-1185">Reference proteome</keyword>
<evidence type="ECO:0000259" key="1">
    <source>
        <dbReference type="Pfam" id="PF13471"/>
    </source>
</evidence>
<proteinExistence type="predicted"/>
<dbReference type="Pfam" id="PF13471">
    <property type="entry name" value="Transglut_core3"/>
    <property type="match status" value="1"/>
</dbReference>
<comment type="caution">
    <text evidence="2">The sequence shown here is derived from an EMBL/GenBank/DDBJ whole genome shotgun (WGS) entry which is preliminary data.</text>
</comment>